<evidence type="ECO:0000313" key="3">
    <source>
        <dbReference type="Proteomes" id="UP001476798"/>
    </source>
</evidence>
<evidence type="ECO:0000313" key="2">
    <source>
        <dbReference type="EMBL" id="MEQ2159880.1"/>
    </source>
</evidence>
<keyword evidence="3" id="KW-1185">Reference proteome</keyword>
<protein>
    <submittedName>
        <fullName evidence="2">Uncharacterized protein</fullName>
    </submittedName>
</protein>
<reference evidence="2 3" key="1">
    <citation type="submission" date="2021-06" db="EMBL/GenBank/DDBJ databases">
        <authorList>
            <person name="Palmer J.M."/>
        </authorList>
    </citation>
    <scope>NUCLEOTIDE SEQUENCE [LARGE SCALE GENOMIC DNA]</scope>
    <source>
        <strain evidence="2 3">GA_2019</strain>
        <tissue evidence="2">Muscle</tissue>
    </source>
</reference>
<dbReference type="SUPFAM" id="SSF48726">
    <property type="entry name" value="Immunoglobulin"/>
    <property type="match status" value="1"/>
</dbReference>
<dbReference type="InterPro" id="IPR036179">
    <property type="entry name" value="Ig-like_dom_sf"/>
</dbReference>
<dbReference type="Proteomes" id="UP001476798">
    <property type="component" value="Unassembled WGS sequence"/>
</dbReference>
<organism evidence="2 3">
    <name type="scientific">Goodea atripinnis</name>
    <dbReference type="NCBI Taxonomy" id="208336"/>
    <lineage>
        <taxon>Eukaryota</taxon>
        <taxon>Metazoa</taxon>
        <taxon>Chordata</taxon>
        <taxon>Craniata</taxon>
        <taxon>Vertebrata</taxon>
        <taxon>Euteleostomi</taxon>
        <taxon>Actinopterygii</taxon>
        <taxon>Neopterygii</taxon>
        <taxon>Teleostei</taxon>
        <taxon>Neoteleostei</taxon>
        <taxon>Acanthomorphata</taxon>
        <taxon>Ovalentaria</taxon>
        <taxon>Atherinomorphae</taxon>
        <taxon>Cyprinodontiformes</taxon>
        <taxon>Goodeidae</taxon>
        <taxon>Goodea</taxon>
    </lineage>
</organism>
<name>A0ABV0MLC9_9TELE</name>
<accession>A0ABV0MLC9</accession>
<evidence type="ECO:0000256" key="1">
    <source>
        <dbReference type="SAM" id="SignalP"/>
    </source>
</evidence>
<feature type="chain" id="PRO_5045059411" evidence="1">
    <location>
        <begin position="20"/>
        <end position="146"/>
    </location>
</feature>
<feature type="signal peptide" evidence="1">
    <location>
        <begin position="1"/>
        <end position="19"/>
    </location>
</feature>
<sequence length="146" mass="16766">MINKMVLSVLFFSSTVVACRNEVGLFITLPTPMEALSGSCLHIPCNFKTQNEEVFKSRKIFGVWIKRDPRFAQFPQNVFFNSSRTKVSPMAITGNLKEKNCSTLFVDLNMSHEDTYYFRIESDRFRATANCDPLQINIKGKPVFCY</sequence>
<dbReference type="Gene3D" id="2.60.40.10">
    <property type="entry name" value="Immunoglobulins"/>
    <property type="match status" value="1"/>
</dbReference>
<dbReference type="PANTHER" id="PTHR46484">
    <property type="entry name" value="SI:CH211-171H4.5-RELATED"/>
    <property type="match status" value="1"/>
</dbReference>
<dbReference type="EMBL" id="JAHRIO010003711">
    <property type="protein sequence ID" value="MEQ2159880.1"/>
    <property type="molecule type" value="Genomic_DNA"/>
</dbReference>
<proteinExistence type="predicted"/>
<gene>
    <name evidence="2" type="ORF">GOODEAATRI_027818</name>
</gene>
<dbReference type="PROSITE" id="PS51257">
    <property type="entry name" value="PROKAR_LIPOPROTEIN"/>
    <property type="match status" value="1"/>
</dbReference>
<dbReference type="InterPro" id="IPR013783">
    <property type="entry name" value="Ig-like_fold"/>
</dbReference>
<dbReference type="PANTHER" id="PTHR46484:SF8">
    <property type="entry name" value="B-CELL RECEPTOR CD22-LIKE-RELATED"/>
    <property type="match status" value="1"/>
</dbReference>
<keyword evidence="1" id="KW-0732">Signal</keyword>
<comment type="caution">
    <text evidence="2">The sequence shown here is derived from an EMBL/GenBank/DDBJ whole genome shotgun (WGS) entry which is preliminary data.</text>
</comment>